<dbReference type="PANTHER" id="PTHR46009">
    <property type="entry name" value="VACUOLAR PROTEIN SORTING-ASSOCIATED PROTEIN VTA1 HOMOLOG"/>
    <property type="match status" value="1"/>
</dbReference>
<keyword evidence="8" id="KW-0472">Membrane</keyword>
<name>S8EIE8_FOMSC</name>
<evidence type="ECO:0000313" key="12">
    <source>
        <dbReference type="EMBL" id="EPT04033.1"/>
    </source>
</evidence>
<accession>S8EIE8</accession>
<gene>
    <name evidence="12" type="ORF">FOMPIDRAFT_98744</name>
</gene>
<comment type="subcellular location">
    <subcellularLocation>
        <location evidence="2">Cytoplasm</location>
    </subcellularLocation>
    <subcellularLocation>
        <location evidence="1">Endosome membrane</location>
        <topology evidence="1">Peripheral membrane protein</topology>
    </subcellularLocation>
</comment>
<dbReference type="InterPro" id="IPR023175">
    <property type="entry name" value="Vta1/CALS_N_sf"/>
</dbReference>
<keyword evidence="4" id="KW-0813">Transport</keyword>
<feature type="domain" description="Vta1 C-terminal" evidence="11">
    <location>
        <begin position="500"/>
        <end position="537"/>
    </location>
</feature>
<dbReference type="InterPro" id="IPR044538">
    <property type="entry name" value="Vta1-like"/>
</dbReference>
<dbReference type="Proteomes" id="UP000015241">
    <property type="component" value="Unassembled WGS sequence"/>
</dbReference>
<dbReference type="InParanoid" id="S8EIE8"/>
<evidence type="ECO:0000256" key="1">
    <source>
        <dbReference type="ARBA" id="ARBA00004481"/>
    </source>
</evidence>
<dbReference type="FunCoup" id="S8EIE8">
    <property type="interactions" value="356"/>
</dbReference>
<dbReference type="EMBL" id="KE504128">
    <property type="protein sequence ID" value="EPT04033.1"/>
    <property type="molecule type" value="Genomic_DNA"/>
</dbReference>
<keyword evidence="5" id="KW-0963">Cytoplasm</keyword>
<dbReference type="Pfam" id="PF04652">
    <property type="entry name" value="Vta1"/>
    <property type="match status" value="2"/>
</dbReference>
<evidence type="ECO:0000256" key="8">
    <source>
        <dbReference type="ARBA" id="ARBA00023136"/>
    </source>
</evidence>
<dbReference type="InterPro" id="IPR039431">
    <property type="entry name" value="Vta1/CALS_N"/>
</dbReference>
<dbReference type="Gene3D" id="1.20.5.420">
    <property type="entry name" value="Immunoglobulin FC, subunit C"/>
    <property type="match status" value="1"/>
</dbReference>
<organism evidence="12 13">
    <name type="scientific">Fomitopsis schrenkii</name>
    <name type="common">Brown rot fungus</name>
    <dbReference type="NCBI Taxonomy" id="2126942"/>
    <lineage>
        <taxon>Eukaryota</taxon>
        <taxon>Fungi</taxon>
        <taxon>Dikarya</taxon>
        <taxon>Basidiomycota</taxon>
        <taxon>Agaricomycotina</taxon>
        <taxon>Agaricomycetes</taxon>
        <taxon>Polyporales</taxon>
        <taxon>Fomitopsis</taxon>
    </lineage>
</organism>
<dbReference type="OrthoDB" id="391137at2759"/>
<evidence type="ECO:0000256" key="2">
    <source>
        <dbReference type="ARBA" id="ARBA00004496"/>
    </source>
</evidence>
<dbReference type="GO" id="GO:0015031">
    <property type="term" value="P:protein transport"/>
    <property type="evidence" value="ECO:0007669"/>
    <property type="project" value="UniProtKB-KW"/>
</dbReference>
<feature type="region of interest" description="Disordered" evidence="9">
    <location>
        <begin position="271"/>
        <end position="352"/>
    </location>
</feature>
<evidence type="ECO:0008006" key="14">
    <source>
        <dbReference type="Google" id="ProtNLM"/>
    </source>
</evidence>
<reference evidence="12 13" key="1">
    <citation type="journal article" date="2012" name="Science">
        <title>The Paleozoic origin of enzymatic lignin decomposition reconstructed from 31 fungal genomes.</title>
        <authorList>
            <person name="Floudas D."/>
            <person name="Binder M."/>
            <person name="Riley R."/>
            <person name="Barry K."/>
            <person name="Blanchette R.A."/>
            <person name="Henrissat B."/>
            <person name="Martinez A.T."/>
            <person name="Otillar R."/>
            <person name="Spatafora J.W."/>
            <person name="Yadav J.S."/>
            <person name="Aerts A."/>
            <person name="Benoit I."/>
            <person name="Boyd A."/>
            <person name="Carlson A."/>
            <person name="Copeland A."/>
            <person name="Coutinho P.M."/>
            <person name="de Vries R.P."/>
            <person name="Ferreira P."/>
            <person name="Findley K."/>
            <person name="Foster B."/>
            <person name="Gaskell J."/>
            <person name="Glotzer D."/>
            <person name="Gorecki P."/>
            <person name="Heitman J."/>
            <person name="Hesse C."/>
            <person name="Hori C."/>
            <person name="Igarashi K."/>
            <person name="Jurgens J.A."/>
            <person name="Kallen N."/>
            <person name="Kersten P."/>
            <person name="Kohler A."/>
            <person name="Kuees U."/>
            <person name="Kumar T.K.A."/>
            <person name="Kuo A."/>
            <person name="LaButti K."/>
            <person name="Larrondo L.F."/>
            <person name="Lindquist E."/>
            <person name="Ling A."/>
            <person name="Lombard V."/>
            <person name="Lucas S."/>
            <person name="Lundell T."/>
            <person name="Martin R."/>
            <person name="McLaughlin D.J."/>
            <person name="Morgenstern I."/>
            <person name="Morin E."/>
            <person name="Murat C."/>
            <person name="Nagy L.G."/>
            <person name="Nolan M."/>
            <person name="Ohm R.A."/>
            <person name="Patyshakuliyeva A."/>
            <person name="Rokas A."/>
            <person name="Ruiz-Duenas F.J."/>
            <person name="Sabat G."/>
            <person name="Salamov A."/>
            <person name="Samejima M."/>
            <person name="Schmutz J."/>
            <person name="Slot J.C."/>
            <person name="St John F."/>
            <person name="Stenlid J."/>
            <person name="Sun H."/>
            <person name="Sun S."/>
            <person name="Syed K."/>
            <person name="Tsang A."/>
            <person name="Wiebenga A."/>
            <person name="Young D."/>
            <person name="Pisabarro A."/>
            <person name="Eastwood D.C."/>
            <person name="Martin F."/>
            <person name="Cullen D."/>
            <person name="Grigoriev I.V."/>
            <person name="Hibbett D.S."/>
        </authorList>
    </citation>
    <scope>NUCLEOTIDE SEQUENCE</scope>
    <source>
        <strain evidence="13">FP-58527</strain>
    </source>
</reference>
<dbReference type="STRING" id="743788.S8EIE8"/>
<dbReference type="AlphaFoldDB" id="S8EIE8"/>
<dbReference type="GO" id="GO:0010008">
    <property type="term" value="C:endosome membrane"/>
    <property type="evidence" value="ECO:0007669"/>
    <property type="project" value="UniProtKB-SubCell"/>
</dbReference>
<evidence type="ECO:0000256" key="7">
    <source>
        <dbReference type="ARBA" id="ARBA00022927"/>
    </source>
</evidence>
<dbReference type="eggNOG" id="KOG0917">
    <property type="taxonomic scope" value="Eukaryota"/>
</dbReference>
<keyword evidence="6" id="KW-0967">Endosome</keyword>
<feature type="compositionally biased region" description="Pro residues" evidence="9">
    <location>
        <begin position="233"/>
        <end position="246"/>
    </location>
</feature>
<dbReference type="GO" id="GO:0005771">
    <property type="term" value="C:multivesicular body"/>
    <property type="evidence" value="ECO:0007669"/>
    <property type="project" value="TreeGrafter"/>
</dbReference>
<feature type="domain" description="Vta1/callose synthase N-terminal" evidence="10">
    <location>
        <begin position="15"/>
        <end position="116"/>
    </location>
</feature>
<evidence type="ECO:0000256" key="6">
    <source>
        <dbReference type="ARBA" id="ARBA00022753"/>
    </source>
</evidence>
<dbReference type="HOGENOM" id="CLU_030378_5_0_1"/>
<dbReference type="PANTHER" id="PTHR46009:SF1">
    <property type="entry name" value="VACUOLAR PROTEIN SORTING-ASSOCIATED PROTEIN VTA1 HOMOLOG"/>
    <property type="match status" value="1"/>
</dbReference>
<dbReference type="InterPro" id="IPR041212">
    <property type="entry name" value="Vta1_C"/>
</dbReference>
<evidence type="ECO:0000313" key="13">
    <source>
        <dbReference type="Proteomes" id="UP000015241"/>
    </source>
</evidence>
<dbReference type="Pfam" id="PF18097">
    <property type="entry name" value="Vta1_C"/>
    <property type="match status" value="1"/>
</dbReference>
<feature type="compositionally biased region" description="Polar residues" evidence="9">
    <location>
        <begin position="272"/>
        <end position="287"/>
    </location>
</feature>
<evidence type="ECO:0000259" key="10">
    <source>
        <dbReference type="Pfam" id="PF04652"/>
    </source>
</evidence>
<dbReference type="GO" id="GO:0032511">
    <property type="term" value="P:late endosome to vacuole transport via multivesicular body sorting pathway"/>
    <property type="evidence" value="ECO:0007669"/>
    <property type="project" value="InterPro"/>
</dbReference>
<evidence type="ECO:0000256" key="5">
    <source>
        <dbReference type="ARBA" id="ARBA00022490"/>
    </source>
</evidence>
<evidence type="ECO:0000256" key="4">
    <source>
        <dbReference type="ARBA" id="ARBA00022448"/>
    </source>
</evidence>
<keyword evidence="7" id="KW-0653">Protein transport</keyword>
<evidence type="ECO:0000256" key="9">
    <source>
        <dbReference type="SAM" id="MobiDB-lite"/>
    </source>
</evidence>
<proteinExistence type="inferred from homology"/>
<feature type="region of interest" description="Disordered" evidence="9">
    <location>
        <begin position="199"/>
        <end position="249"/>
    </location>
</feature>
<evidence type="ECO:0000256" key="3">
    <source>
        <dbReference type="ARBA" id="ARBA00007895"/>
    </source>
</evidence>
<feature type="domain" description="Vta1/callose synthase N-terminal" evidence="10">
    <location>
        <begin position="146"/>
        <end position="200"/>
    </location>
</feature>
<sequence length="538" mass="57116">MGLMDLPAVPPELRSVSPYVQRADELYTTDPVMSYWCAYYAAQVGITLKPKAPASRTYLISLLDALERMKSAIGDNDAVHDESAASAYVENFALKVFAMADNEDRRGDATRYVPTCPDFTVCELSSETSLPPLVPSNTRYITGYDSGTAKKFLAAANFLEILRTFGKEKPESASPTPDSAEEKIRYAKWKAAEIAKAFREGRKPTPGPAGPELEVALPPESPPVEAPSLSRTTPPPPPITDLPGPPQDEFLQQQQSLPAHVPDELLAHTLPGASSSVRSPAWSTAATPGTPGQPLDAAVARFTPRRAHVSGELEGRSDGSLTPVEESPSRKEVRFSPSVAGGTSPPPNLSTLPPTLAPGQLDLPLGFVPENILPDRSASPLEDFPPGFMPATAQTLVDGEHDIHQAGSPDHPPVLSPSAATYSPPCLPPGPLSPDAHDIAHASSRIPPPAPTASIPVAPIAPPPALVFPTRPAHVVSVAPVQPIPILDTTATAVPVELTPQVIARAQKHCRFAISALDYEDAEQARKELRAALKMLEG</sequence>
<protein>
    <recommendedName>
        <fullName evidence="14">DUF605-domain-containing protein</fullName>
    </recommendedName>
</protein>
<dbReference type="Gene3D" id="1.25.40.270">
    <property type="entry name" value="Vacuolar protein sorting-associated protein vta1"/>
    <property type="match status" value="2"/>
</dbReference>
<keyword evidence="13" id="KW-1185">Reference proteome</keyword>
<comment type="similarity">
    <text evidence="3">Belongs to the VTA1 family.</text>
</comment>
<evidence type="ECO:0000259" key="11">
    <source>
        <dbReference type="Pfam" id="PF18097"/>
    </source>
</evidence>